<dbReference type="EMBL" id="UZAK01036619">
    <property type="protein sequence ID" value="VDP56100.1"/>
    <property type="molecule type" value="Genomic_DNA"/>
</dbReference>
<dbReference type="WBParaSite" id="SCUD_0001433101-mRNA-1">
    <property type="protein sequence ID" value="SCUD_0001433101-mRNA-1"/>
    <property type="gene ID" value="SCUD_0001433101"/>
</dbReference>
<reference evidence="1 2" key="2">
    <citation type="submission" date="2018-11" db="EMBL/GenBank/DDBJ databases">
        <authorList>
            <consortium name="Pathogen Informatics"/>
        </authorList>
    </citation>
    <scope>NUCLEOTIDE SEQUENCE [LARGE SCALE GENOMIC DNA]</scope>
    <source>
        <strain evidence="1">Dakar</strain>
        <strain evidence="2">Dakar, Senegal</strain>
    </source>
</reference>
<organism evidence="3">
    <name type="scientific">Schistosoma curassoni</name>
    <dbReference type="NCBI Taxonomy" id="6186"/>
    <lineage>
        <taxon>Eukaryota</taxon>
        <taxon>Metazoa</taxon>
        <taxon>Spiralia</taxon>
        <taxon>Lophotrochozoa</taxon>
        <taxon>Platyhelminthes</taxon>
        <taxon>Trematoda</taxon>
        <taxon>Digenea</taxon>
        <taxon>Strigeidida</taxon>
        <taxon>Schistosomatoidea</taxon>
        <taxon>Schistosomatidae</taxon>
        <taxon>Schistosoma</taxon>
    </lineage>
</organism>
<proteinExistence type="predicted"/>
<reference evidence="3" key="1">
    <citation type="submission" date="2016-06" db="UniProtKB">
        <authorList>
            <consortium name="WormBaseParasite"/>
        </authorList>
    </citation>
    <scope>IDENTIFICATION</scope>
</reference>
<accession>A0A183KH29</accession>
<evidence type="ECO:0000313" key="2">
    <source>
        <dbReference type="Proteomes" id="UP000279833"/>
    </source>
</evidence>
<dbReference type="Proteomes" id="UP000279833">
    <property type="component" value="Unassembled WGS sequence"/>
</dbReference>
<name>A0A183KH29_9TREM</name>
<gene>
    <name evidence="1" type="ORF">SCUD_LOCUS14328</name>
</gene>
<protein>
    <submittedName>
        <fullName evidence="1 3">Uncharacterized protein</fullName>
    </submittedName>
</protein>
<evidence type="ECO:0000313" key="1">
    <source>
        <dbReference type="EMBL" id="VDP56100.1"/>
    </source>
</evidence>
<sequence>MASAVFTGSSGSRGGGFDEVLTEQNRQPLVQVSPIIIIVAVAAVDFPPVQHSLILGHRASSQTVFLI</sequence>
<dbReference type="AlphaFoldDB" id="A0A183KH29"/>
<keyword evidence="2" id="KW-1185">Reference proteome</keyword>
<evidence type="ECO:0000313" key="3">
    <source>
        <dbReference type="WBParaSite" id="SCUD_0001433101-mRNA-1"/>
    </source>
</evidence>